<dbReference type="EMBL" id="LUKD01000001">
    <property type="protein sequence ID" value="KYG68440.1"/>
    <property type="molecule type" value="Genomic_DNA"/>
</dbReference>
<dbReference type="GO" id="GO:0016787">
    <property type="term" value="F:hydrolase activity"/>
    <property type="evidence" value="ECO:0007669"/>
    <property type="project" value="InterPro"/>
</dbReference>
<name>A0A162GLF4_BDEBC</name>
<organism evidence="1 2">
    <name type="scientific">Bdellovibrio bacteriovorus</name>
    <dbReference type="NCBI Taxonomy" id="959"/>
    <lineage>
        <taxon>Bacteria</taxon>
        <taxon>Pseudomonadati</taxon>
        <taxon>Bdellovibrionota</taxon>
        <taxon>Bdellovibrionia</taxon>
        <taxon>Bdellovibrionales</taxon>
        <taxon>Pseudobdellovibrionaceae</taxon>
        <taxon>Bdellovibrio</taxon>
    </lineage>
</organism>
<dbReference type="OrthoDB" id="9802991at2"/>
<dbReference type="SUPFAM" id="SSF53474">
    <property type="entry name" value="alpha/beta-Hydrolases"/>
    <property type="match status" value="1"/>
</dbReference>
<gene>
    <name evidence="1" type="ORF">AZI87_04105</name>
</gene>
<protein>
    <submittedName>
        <fullName evidence="1">Uncharacterized protein</fullName>
    </submittedName>
</protein>
<dbReference type="InterPro" id="IPR004963">
    <property type="entry name" value="PAE/NOTUM"/>
</dbReference>
<proteinExistence type="predicted"/>
<dbReference type="Proteomes" id="UP000075799">
    <property type="component" value="Unassembled WGS sequence"/>
</dbReference>
<evidence type="ECO:0000313" key="1">
    <source>
        <dbReference type="EMBL" id="KYG68440.1"/>
    </source>
</evidence>
<dbReference type="InterPro" id="IPR029058">
    <property type="entry name" value="AB_hydrolase_fold"/>
</dbReference>
<comment type="caution">
    <text evidence="1">The sequence shown here is derived from an EMBL/GenBank/DDBJ whole genome shotgun (WGS) entry which is preliminary data.</text>
</comment>
<dbReference type="PANTHER" id="PTHR21562">
    <property type="entry name" value="NOTUM-RELATED"/>
    <property type="match status" value="1"/>
</dbReference>
<dbReference type="Pfam" id="PF03283">
    <property type="entry name" value="PAE"/>
    <property type="match status" value="1"/>
</dbReference>
<sequence>MKTYSLFALITLFSVITEARTWQKIDIPGTHCGNGEVYSVYLDRKDDDRLLIEFMGGGACWSEGTCYGSSPLTRLAPLPGDPQTTVMAQEKPSNPWQEHSALFFPYCTGDVFAGTHEAHYKTGATLYHTGATNVAAAFAYLDQQRIIDFKNLSELTVWGWSAGAIGALLHTETMRPYLGVGTRKTIIADSPGLHFGKNFWKKFTPLLTQDYLAQFAKIGLMASVDDGFIAPLMGPVFAKLSDWNIGIMQSTKDMVMSMVFGNITPEAHRTLVLGPSGIAVIAAPFANVKTWVADVVTHTFLQRDQTASVKDMKGETAWDFALRVYGIKKNPVISHGVHQDLKKTIRVSVIQ</sequence>
<reference evidence="1 2" key="1">
    <citation type="submission" date="2016-03" db="EMBL/GenBank/DDBJ databases">
        <authorList>
            <person name="Ploux O."/>
        </authorList>
    </citation>
    <scope>NUCLEOTIDE SEQUENCE [LARGE SCALE GENOMIC DNA]</scope>
    <source>
        <strain evidence="1 2">EC13</strain>
    </source>
</reference>
<dbReference type="PANTHER" id="PTHR21562:SF83">
    <property type="entry name" value="PECTIN ACETYLESTERASE 4"/>
    <property type="match status" value="1"/>
</dbReference>
<dbReference type="AlphaFoldDB" id="A0A162GLF4"/>
<dbReference type="RefSeq" id="WP_063205135.1">
    <property type="nucleotide sequence ID" value="NZ_LUKD01000001.1"/>
</dbReference>
<evidence type="ECO:0000313" key="2">
    <source>
        <dbReference type="Proteomes" id="UP000075799"/>
    </source>
</evidence>
<accession>A0A162GLF4</accession>